<name>A0A0N4URB6_DRAME</name>
<evidence type="ECO:0000256" key="1">
    <source>
        <dbReference type="ARBA" id="ARBA00023002"/>
    </source>
</evidence>
<dbReference type="GO" id="GO:0008210">
    <property type="term" value="P:estrogen metabolic process"/>
    <property type="evidence" value="ECO:0007669"/>
    <property type="project" value="TreeGrafter"/>
</dbReference>
<reference evidence="6" key="1">
    <citation type="submission" date="2017-02" db="UniProtKB">
        <authorList>
            <consortium name="WormBaseParasite"/>
        </authorList>
    </citation>
    <scope>IDENTIFICATION</scope>
</reference>
<keyword evidence="2" id="KW-1133">Transmembrane helix</keyword>
<dbReference type="PANTHER" id="PTHR43658:SF8">
    <property type="entry name" value="17-BETA-HYDROXYSTEROID DEHYDROGENASE 14-RELATED"/>
    <property type="match status" value="1"/>
</dbReference>
<dbReference type="GO" id="GO:0004303">
    <property type="term" value="F:estradiol 17-beta-dehydrogenase [NAD(P)+] activity"/>
    <property type="evidence" value="ECO:0007669"/>
    <property type="project" value="TreeGrafter"/>
</dbReference>
<accession>A0A0N4URB6</accession>
<dbReference type="Gene3D" id="3.40.50.720">
    <property type="entry name" value="NAD(P)-binding Rossmann-like Domain"/>
    <property type="match status" value="1"/>
</dbReference>
<dbReference type="GO" id="GO:0006631">
    <property type="term" value="P:fatty acid metabolic process"/>
    <property type="evidence" value="ECO:0007669"/>
    <property type="project" value="TreeGrafter"/>
</dbReference>
<gene>
    <name evidence="3" type="ORF">DME_LOCUS4013</name>
</gene>
<dbReference type="Proteomes" id="UP000274756">
    <property type="component" value="Unassembled WGS sequence"/>
</dbReference>
<keyword evidence="1" id="KW-0560">Oxidoreductase</keyword>
<dbReference type="Pfam" id="PF13561">
    <property type="entry name" value="adh_short_C2"/>
    <property type="match status" value="1"/>
</dbReference>
<dbReference type="STRING" id="318479.A0A0N4URB6"/>
<evidence type="ECO:0000313" key="4">
    <source>
        <dbReference type="Proteomes" id="UP000038040"/>
    </source>
</evidence>
<keyword evidence="2" id="KW-0472">Membrane</keyword>
<dbReference type="InterPro" id="IPR036291">
    <property type="entry name" value="NAD(P)-bd_dom_sf"/>
</dbReference>
<dbReference type="Proteomes" id="UP000038040">
    <property type="component" value="Unplaced"/>
</dbReference>
<reference evidence="3 5" key="2">
    <citation type="submission" date="2018-11" db="EMBL/GenBank/DDBJ databases">
        <authorList>
            <consortium name="Pathogen Informatics"/>
        </authorList>
    </citation>
    <scope>NUCLEOTIDE SEQUENCE [LARGE SCALE GENOMIC DNA]</scope>
</reference>
<dbReference type="PANTHER" id="PTHR43658">
    <property type="entry name" value="SHORT-CHAIN DEHYDROGENASE/REDUCTASE"/>
    <property type="match status" value="1"/>
</dbReference>
<evidence type="ECO:0000313" key="3">
    <source>
        <dbReference type="EMBL" id="VDN54040.1"/>
    </source>
</evidence>
<protein>
    <submittedName>
        <fullName evidence="6">3-hydroxyacyl-CoA dehydrogenase type-2</fullName>
    </submittedName>
</protein>
<evidence type="ECO:0000256" key="2">
    <source>
        <dbReference type="SAM" id="Phobius"/>
    </source>
</evidence>
<proteinExistence type="predicted"/>
<dbReference type="SUPFAM" id="SSF51735">
    <property type="entry name" value="NAD(P)-binding Rossmann-fold domains"/>
    <property type="match status" value="1"/>
</dbReference>
<evidence type="ECO:0000313" key="5">
    <source>
        <dbReference type="Proteomes" id="UP000274756"/>
    </source>
</evidence>
<sequence length="174" mass="19426">MKKQMQNFEDIKEIFNVNVIGTMNVIRFACKSMLENEKDITGQRGVIINVSSVCAFDSYPNVVSFYFTFINILGLLYFSCAYSATKGAIASLTLPLAGSFGENGIRFMCIAPGIFDTQMTNSTPEESEAALNYVPFPKRYGDPLEFGSLVYHIIENRYLNGEVIRLDGATRPKL</sequence>
<keyword evidence="5" id="KW-1185">Reference proteome</keyword>
<keyword evidence="2" id="KW-0812">Transmembrane</keyword>
<dbReference type="PRINTS" id="PR00081">
    <property type="entry name" value="GDHRDH"/>
</dbReference>
<dbReference type="AlphaFoldDB" id="A0A0N4URB6"/>
<dbReference type="OrthoDB" id="47007at2759"/>
<dbReference type="EMBL" id="UYYG01000247">
    <property type="protein sequence ID" value="VDN54040.1"/>
    <property type="molecule type" value="Genomic_DNA"/>
</dbReference>
<organism evidence="4 6">
    <name type="scientific">Dracunculus medinensis</name>
    <name type="common">Guinea worm</name>
    <dbReference type="NCBI Taxonomy" id="318479"/>
    <lineage>
        <taxon>Eukaryota</taxon>
        <taxon>Metazoa</taxon>
        <taxon>Ecdysozoa</taxon>
        <taxon>Nematoda</taxon>
        <taxon>Chromadorea</taxon>
        <taxon>Rhabditida</taxon>
        <taxon>Spirurina</taxon>
        <taxon>Dracunculoidea</taxon>
        <taxon>Dracunculidae</taxon>
        <taxon>Dracunculus</taxon>
    </lineage>
</organism>
<dbReference type="InterPro" id="IPR002347">
    <property type="entry name" value="SDR_fam"/>
</dbReference>
<dbReference type="WBParaSite" id="DME_0001059101-mRNA-1">
    <property type="protein sequence ID" value="DME_0001059101-mRNA-1"/>
    <property type="gene ID" value="DME_0001059101"/>
</dbReference>
<dbReference type="GO" id="GO:0008209">
    <property type="term" value="P:androgen metabolic process"/>
    <property type="evidence" value="ECO:0007669"/>
    <property type="project" value="TreeGrafter"/>
</dbReference>
<feature type="transmembrane region" description="Helical" evidence="2">
    <location>
        <begin position="65"/>
        <end position="84"/>
    </location>
</feature>
<evidence type="ECO:0000313" key="6">
    <source>
        <dbReference type="WBParaSite" id="DME_0001059101-mRNA-1"/>
    </source>
</evidence>
<dbReference type="GO" id="GO:0005739">
    <property type="term" value="C:mitochondrion"/>
    <property type="evidence" value="ECO:0007669"/>
    <property type="project" value="TreeGrafter"/>
</dbReference>